<keyword evidence="1" id="KW-0812">Transmembrane</keyword>
<name>U3A1R3_VIBPR</name>
<dbReference type="InterPro" id="IPR000160">
    <property type="entry name" value="GGDEF_dom"/>
</dbReference>
<dbReference type="Pfam" id="PF00990">
    <property type="entry name" value="GGDEF"/>
    <property type="match status" value="1"/>
</dbReference>
<keyword evidence="6" id="KW-1185">Reference proteome</keyword>
<dbReference type="eggNOG" id="COG5001">
    <property type="taxonomic scope" value="Bacteria"/>
</dbReference>
<dbReference type="InterPro" id="IPR035919">
    <property type="entry name" value="EAL_sf"/>
</dbReference>
<feature type="domain" description="GGDEF" evidence="4">
    <location>
        <begin position="368"/>
        <end position="511"/>
    </location>
</feature>
<dbReference type="InterPro" id="IPR029787">
    <property type="entry name" value="Nucleotide_cyclase"/>
</dbReference>
<dbReference type="PANTHER" id="PTHR44757:SF2">
    <property type="entry name" value="BIOFILM ARCHITECTURE MAINTENANCE PROTEIN MBAA"/>
    <property type="match status" value="1"/>
</dbReference>
<dbReference type="InterPro" id="IPR003660">
    <property type="entry name" value="HAMP_dom"/>
</dbReference>
<dbReference type="GO" id="GO:0007165">
    <property type="term" value="P:signal transduction"/>
    <property type="evidence" value="ECO:0007669"/>
    <property type="project" value="InterPro"/>
</dbReference>
<keyword evidence="1" id="KW-1133">Transmembrane helix</keyword>
<evidence type="ECO:0000259" key="3">
    <source>
        <dbReference type="PROSITE" id="PS50885"/>
    </source>
</evidence>
<dbReference type="SMART" id="SM00267">
    <property type="entry name" value="GGDEF"/>
    <property type="match status" value="1"/>
</dbReference>
<evidence type="ECO:0008006" key="7">
    <source>
        <dbReference type="Google" id="ProtNLM"/>
    </source>
</evidence>
<feature type="domain" description="HAMP" evidence="3">
    <location>
        <begin position="281"/>
        <end position="333"/>
    </location>
</feature>
<dbReference type="EMBL" id="BATJ01000009">
    <property type="protein sequence ID" value="GAD67635.1"/>
    <property type="molecule type" value="Genomic_DNA"/>
</dbReference>
<dbReference type="SUPFAM" id="SSF55073">
    <property type="entry name" value="Nucleotide cyclase"/>
    <property type="match status" value="1"/>
</dbReference>
<dbReference type="GO" id="GO:0016020">
    <property type="term" value="C:membrane"/>
    <property type="evidence" value="ECO:0007669"/>
    <property type="project" value="InterPro"/>
</dbReference>
<dbReference type="PROSITE" id="PS50883">
    <property type="entry name" value="EAL"/>
    <property type="match status" value="1"/>
</dbReference>
<organism evidence="5 6">
    <name type="scientific">Vibrio proteolyticus NBRC 13287</name>
    <dbReference type="NCBI Taxonomy" id="1219065"/>
    <lineage>
        <taxon>Bacteria</taxon>
        <taxon>Pseudomonadati</taxon>
        <taxon>Pseudomonadota</taxon>
        <taxon>Gammaproteobacteria</taxon>
        <taxon>Vibrionales</taxon>
        <taxon>Vibrionaceae</taxon>
        <taxon>Vibrio</taxon>
    </lineage>
</organism>
<dbReference type="PROSITE" id="PS50885">
    <property type="entry name" value="HAMP"/>
    <property type="match status" value="1"/>
</dbReference>
<proteinExistence type="predicted"/>
<dbReference type="CDD" id="cd01949">
    <property type="entry name" value="GGDEF"/>
    <property type="match status" value="1"/>
</dbReference>
<evidence type="ECO:0000313" key="6">
    <source>
        <dbReference type="Proteomes" id="UP000016570"/>
    </source>
</evidence>
<dbReference type="Gene3D" id="6.10.340.10">
    <property type="match status" value="1"/>
</dbReference>
<dbReference type="CDD" id="cd06225">
    <property type="entry name" value="HAMP"/>
    <property type="match status" value="1"/>
</dbReference>
<gene>
    <name evidence="5" type="ORF">VPR01S_09_00090</name>
</gene>
<dbReference type="InterPro" id="IPR001633">
    <property type="entry name" value="EAL_dom"/>
</dbReference>
<dbReference type="CDD" id="cd01948">
    <property type="entry name" value="EAL"/>
    <property type="match status" value="1"/>
</dbReference>
<dbReference type="AlphaFoldDB" id="U3A1R3"/>
<evidence type="ECO:0000256" key="1">
    <source>
        <dbReference type="SAM" id="Phobius"/>
    </source>
</evidence>
<accession>U3A1R3</accession>
<evidence type="ECO:0000259" key="4">
    <source>
        <dbReference type="PROSITE" id="PS50887"/>
    </source>
</evidence>
<keyword evidence="1" id="KW-0472">Membrane</keyword>
<dbReference type="Proteomes" id="UP000016570">
    <property type="component" value="Unassembled WGS sequence"/>
</dbReference>
<evidence type="ECO:0000313" key="5">
    <source>
        <dbReference type="EMBL" id="GAD67635.1"/>
    </source>
</evidence>
<comment type="caution">
    <text evidence="5">The sequence shown here is derived from an EMBL/GenBank/DDBJ whole genome shotgun (WGS) entry which is preliminary data.</text>
</comment>
<dbReference type="PROSITE" id="PS50887">
    <property type="entry name" value="GGDEF"/>
    <property type="match status" value="1"/>
</dbReference>
<dbReference type="InterPro" id="IPR043128">
    <property type="entry name" value="Rev_trsase/Diguanyl_cyclase"/>
</dbReference>
<protein>
    <recommendedName>
        <fullName evidence="7">Signaling protein</fullName>
    </recommendedName>
</protein>
<reference evidence="5 6" key="1">
    <citation type="submission" date="2013-09" db="EMBL/GenBank/DDBJ databases">
        <title>Whole genome shotgun sequence of Vibrio proteolyticus NBRC 13287.</title>
        <authorList>
            <person name="Isaki S."/>
            <person name="Hosoyama A."/>
            <person name="Numata M."/>
            <person name="Hashimoto M."/>
            <person name="Hosoyama Y."/>
            <person name="Tsuchikane K."/>
            <person name="Noguchi M."/>
            <person name="Hirakata S."/>
            <person name="Ichikawa N."/>
            <person name="Ohji S."/>
            <person name="Yamazoe A."/>
            <person name="Fujita N."/>
        </authorList>
    </citation>
    <scope>NUCLEOTIDE SEQUENCE [LARGE SCALE GENOMIC DNA]</scope>
    <source>
        <strain evidence="5 6">NBRC 13287</strain>
    </source>
</reference>
<sequence>MKLNTRILLLVAPVILLSAAVSGYTIYNGQRDALIKLEDSYLQLNMEKLAGHFRQSVSLLNSYSFTLTKSDIIRHYVANSDNPYRQFELIENLQDTIANLQASQQSFTGIAILDDKKRPQYYADNSNEPFAKLDPSILEYVEQTYDATSHTSHIGYTQNGQGDGVLVRYDALDKRTLSSPLSYNKNELFFVVVSVSLDAFNRLRNQIEFDNQSSIFFTPEPLAQAGTQTHTVKLLNDFYATLDPAHYLIRNKLNKVSQNLAIAFGLSSITTVLLLLFLLYRHVIRPISTLERQLREVEGHKRKNIERLHSNDEIGRLSSRFYDMYQELDSTYQKTKVLAENDHLTQLANRHQFQAYAERALANQFQNRYVWVLYIDLDNFKYVNDKYGHQVGDSLLVSFAKHITALCEQFQSKYPVKCLASRLSGDEFAVFISTPRAHQVEHVAEEFAAQVIEPIASGKRSLLKNFPITASIGIATYPKDGKEVAKLLSNADTAMYQAKKAGKNQIAYYSEDLARAGQRRTQIERALRSGHFDDEFYLVYQPYFKHNGAQIAGVEALLRWESEQLGSIPPSEFIPIAEQIGLFGAIDRWVISAAFKDFHDLQAMFREAINLSINLSSAELDSLQLANFIHHEAQHYNVEPNLIDFEITETFAADSQSFPLLHELSLLGYKLAIDDFGSGYTSIKQLVQYPVQKIKLDRFFLETLLATNNKKVIKPLVELCQSQAMQVTAEGIETEEMRQWLSEYNCDYMQGFLFGEPMPLSQLRQWSEHNQGTSDVNQESHRSFA</sequence>
<feature type="domain" description="EAL" evidence="2">
    <location>
        <begin position="520"/>
        <end position="771"/>
    </location>
</feature>
<dbReference type="InterPro" id="IPR052155">
    <property type="entry name" value="Biofilm_reg_signaling"/>
</dbReference>
<feature type="transmembrane region" description="Helical" evidence="1">
    <location>
        <begin position="260"/>
        <end position="280"/>
    </location>
</feature>
<dbReference type="Gene3D" id="3.30.70.270">
    <property type="match status" value="1"/>
</dbReference>
<dbReference type="SUPFAM" id="SSF141868">
    <property type="entry name" value="EAL domain-like"/>
    <property type="match status" value="1"/>
</dbReference>
<dbReference type="Gene3D" id="3.20.20.450">
    <property type="entry name" value="EAL domain"/>
    <property type="match status" value="1"/>
</dbReference>
<evidence type="ECO:0000259" key="2">
    <source>
        <dbReference type="PROSITE" id="PS50883"/>
    </source>
</evidence>
<dbReference type="PANTHER" id="PTHR44757">
    <property type="entry name" value="DIGUANYLATE CYCLASE DGCP"/>
    <property type="match status" value="1"/>
</dbReference>
<dbReference type="SMART" id="SM00052">
    <property type="entry name" value="EAL"/>
    <property type="match status" value="1"/>
</dbReference>
<dbReference type="STRING" id="1219065.VPR01S_09_00090"/>
<dbReference type="RefSeq" id="WP_021705606.1">
    <property type="nucleotide sequence ID" value="NZ_BATJ01000009.1"/>
</dbReference>
<dbReference type="NCBIfam" id="TIGR00254">
    <property type="entry name" value="GGDEF"/>
    <property type="match status" value="1"/>
</dbReference>
<dbReference type="Pfam" id="PF00563">
    <property type="entry name" value="EAL"/>
    <property type="match status" value="1"/>
</dbReference>